<dbReference type="CDD" id="cd00037">
    <property type="entry name" value="CLECT"/>
    <property type="match status" value="1"/>
</dbReference>
<dbReference type="InterPro" id="IPR050111">
    <property type="entry name" value="C-type_lectin/snaclec_domain"/>
</dbReference>
<dbReference type="AlphaFoldDB" id="A0A0L0CI33"/>
<keyword evidence="5" id="KW-1185">Reference proteome</keyword>
<dbReference type="InterPro" id="IPR018378">
    <property type="entry name" value="C-type_lectin_CS"/>
</dbReference>
<dbReference type="EMBL" id="JRES01000342">
    <property type="protein sequence ID" value="KNC32073.1"/>
    <property type="molecule type" value="Genomic_DNA"/>
</dbReference>
<proteinExistence type="predicted"/>
<dbReference type="PROSITE" id="PS00615">
    <property type="entry name" value="C_TYPE_LECTIN_1"/>
    <property type="match status" value="1"/>
</dbReference>
<dbReference type="InterPro" id="IPR016186">
    <property type="entry name" value="C-type_lectin-like/link_sf"/>
</dbReference>
<gene>
    <name evidence="4" type="ORF">FF38_02266</name>
</gene>
<name>A0A0L0CI33_LUCCU</name>
<evidence type="ECO:0000313" key="5">
    <source>
        <dbReference type="Proteomes" id="UP000037069"/>
    </source>
</evidence>
<comment type="caution">
    <text evidence="4">The sequence shown here is derived from an EMBL/GenBank/DDBJ whole genome shotgun (WGS) entry which is preliminary data.</text>
</comment>
<dbReference type="Pfam" id="PF00059">
    <property type="entry name" value="Lectin_C"/>
    <property type="match status" value="1"/>
</dbReference>
<keyword evidence="1" id="KW-1015">Disulfide bond</keyword>
<dbReference type="PROSITE" id="PS50041">
    <property type="entry name" value="C_TYPE_LECTIN_2"/>
    <property type="match status" value="1"/>
</dbReference>
<accession>A0A0L0CI33</accession>
<organism evidence="4 5">
    <name type="scientific">Lucilia cuprina</name>
    <name type="common">Green bottle fly</name>
    <name type="synonym">Australian sheep blowfly</name>
    <dbReference type="NCBI Taxonomy" id="7375"/>
    <lineage>
        <taxon>Eukaryota</taxon>
        <taxon>Metazoa</taxon>
        <taxon>Ecdysozoa</taxon>
        <taxon>Arthropoda</taxon>
        <taxon>Hexapoda</taxon>
        <taxon>Insecta</taxon>
        <taxon>Pterygota</taxon>
        <taxon>Neoptera</taxon>
        <taxon>Endopterygota</taxon>
        <taxon>Diptera</taxon>
        <taxon>Brachycera</taxon>
        <taxon>Muscomorpha</taxon>
        <taxon>Oestroidea</taxon>
        <taxon>Calliphoridae</taxon>
        <taxon>Luciliinae</taxon>
        <taxon>Lucilia</taxon>
    </lineage>
</organism>
<dbReference type="Gene3D" id="3.10.100.10">
    <property type="entry name" value="Mannose-Binding Protein A, subunit A"/>
    <property type="match status" value="1"/>
</dbReference>
<dbReference type="PANTHER" id="PTHR22803">
    <property type="entry name" value="MANNOSE, PHOSPHOLIPASE, LECTIN RECEPTOR RELATED"/>
    <property type="match status" value="1"/>
</dbReference>
<protein>
    <recommendedName>
        <fullName evidence="3">C-type lectin domain-containing protein</fullName>
    </recommendedName>
</protein>
<dbReference type="OrthoDB" id="8064111at2759"/>
<dbReference type="SMART" id="SM00034">
    <property type="entry name" value="CLECT"/>
    <property type="match status" value="1"/>
</dbReference>
<evidence type="ECO:0000313" key="4">
    <source>
        <dbReference type="EMBL" id="KNC32073.1"/>
    </source>
</evidence>
<dbReference type="SUPFAM" id="SSF56436">
    <property type="entry name" value="C-type lectin-like"/>
    <property type="match status" value="1"/>
</dbReference>
<dbReference type="InterPro" id="IPR001304">
    <property type="entry name" value="C-type_lectin-like"/>
</dbReference>
<sequence length="288" mass="34466">MLLKLLYQLIALLFIFKIKGIYSYGKIYTTSDNKQYYIEADQEYTWFDGLSRCLKMNMNLVSIETEEKSREINQLVLDTFDRNVKLWVGGVMSHYHDGRQYIWTRTGQPFTYSYWSGANPDFETNSEYCVQIGWGYNMEWNDKSCDSRLGYICELPQQEDWEGKQENTLPNLMNKLQEVQQLINEDAERKNIWHMEAEDQKYKIQYELNNLKDQLQQLEKENLIKKEKLLEKSLQTEIKVKEILQKKLQKPLEMWSELQQLREKYSKKPKESAPSETIEWQGLRLVMG</sequence>
<feature type="domain" description="C-type lectin" evidence="3">
    <location>
        <begin position="31"/>
        <end position="154"/>
    </location>
</feature>
<evidence type="ECO:0000259" key="3">
    <source>
        <dbReference type="PROSITE" id="PS50041"/>
    </source>
</evidence>
<dbReference type="InterPro" id="IPR016187">
    <property type="entry name" value="CTDL_fold"/>
</dbReference>
<reference evidence="4 5" key="1">
    <citation type="journal article" date="2015" name="Nat. Commun.">
        <title>Lucilia cuprina genome unlocks parasitic fly biology to underpin future interventions.</title>
        <authorList>
            <person name="Anstead C.A."/>
            <person name="Korhonen P.K."/>
            <person name="Young N.D."/>
            <person name="Hall R.S."/>
            <person name="Jex A.R."/>
            <person name="Murali S.C."/>
            <person name="Hughes D.S."/>
            <person name="Lee S.F."/>
            <person name="Perry T."/>
            <person name="Stroehlein A.J."/>
            <person name="Ansell B.R."/>
            <person name="Breugelmans B."/>
            <person name="Hofmann A."/>
            <person name="Qu J."/>
            <person name="Dugan S."/>
            <person name="Lee S.L."/>
            <person name="Chao H."/>
            <person name="Dinh H."/>
            <person name="Han Y."/>
            <person name="Doddapaneni H.V."/>
            <person name="Worley K.C."/>
            <person name="Muzny D.M."/>
            <person name="Ioannidis P."/>
            <person name="Waterhouse R.M."/>
            <person name="Zdobnov E.M."/>
            <person name="James P.J."/>
            <person name="Bagnall N.H."/>
            <person name="Kotze A.C."/>
            <person name="Gibbs R.A."/>
            <person name="Richards S."/>
            <person name="Batterham P."/>
            <person name="Gasser R.B."/>
        </authorList>
    </citation>
    <scope>NUCLEOTIDE SEQUENCE [LARGE SCALE GENOMIC DNA]</scope>
    <source>
        <strain evidence="4 5">LS</strain>
        <tissue evidence="4">Full body</tissue>
    </source>
</reference>
<keyword evidence="2" id="KW-0175">Coiled coil</keyword>
<evidence type="ECO:0000256" key="1">
    <source>
        <dbReference type="ARBA" id="ARBA00023157"/>
    </source>
</evidence>
<evidence type="ECO:0000256" key="2">
    <source>
        <dbReference type="SAM" id="Coils"/>
    </source>
</evidence>
<feature type="coiled-coil region" evidence="2">
    <location>
        <begin position="201"/>
        <end position="228"/>
    </location>
</feature>
<dbReference type="Proteomes" id="UP000037069">
    <property type="component" value="Unassembled WGS sequence"/>
</dbReference>